<dbReference type="AlphaFoldDB" id="A0A8J3YYR7"/>
<keyword evidence="3" id="KW-1133">Transmembrane helix</keyword>
<feature type="transmembrane region" description="Helical" evidence="3">
    <location>
        <begin position="276"/>
        <end position="294"/>
    </location>
</feature>
<dbReference type="Gene3D" id="2.40.260.10">
    <property type="entry name" value="Sortase"/>
    <property type="match status" value="1"/>
</dbReference>
<dbReference type="GO" id="GO:0016787">
    <property type="term" value="F:hydrolase activity"/>
    <property type="evidence" value="ECO:0007669"/>
    <property type="project" value="UniProtKB-KW"/>
</dbReference>
<accession>A0A8J3YYR7</accession>
<feature type="region of interest" description="Disordered" evidence="2">
    <location>
        <begin position="1"/>
        <end position="38"/>
    </location>
</feature>
<dbReference type="Proteomes" id="UP000612585">
    <property type="component" value="Unassembled WGS sequence"/>
</dbReference>
<evidence type="ECO:0000313" key="5">
    <source>
        <dbReference type="Proteomes" id="UP000612585"/>
    </source>
</evidence>
<keyword evidence="3" id="KW-0472">Membrane</keyword>
<feature type="transmembrane region" description="Helical" evidence="3">
    <location>
        <begin position="300"/>
        <end position="322"/>
    </location>
</feature>
<evidence type="ECO:0000256" key="3">
    <source>
        <dbReference type="SAM" id="Phobius"/>
    </source>
</evidence>
<dbReference type="EMBL" id="BOPG01000011">
    <property type="protein sequence ID" value="GIJ54211.1"/>
    <property type="molecule type" value="Genomic_DNA"/>
</dbReference>
<feature type="transmembrane region" description="Helical" evidence="3">
    <location>
        <begin position="52"/>
        <end position="76"/>
    </location>
</feature>
<evidence type="ECO:0000313" key="4">
    <source>
        <dbReference type="EMBL" id="GIJ54211.1"/>
    </source>
</evidence>
<dbReference type="InterPro" id="IPR005754">
    <property type="entry name" value="Sortase"/>
</dbReference>
<keyword evidence="3" id="KW-0812">Transmembrane</keyword>
<gene>
    <name evidence="4" type="ORF">Vau01_017270</name>
</gene>
<dbReference type="InterPro" id="IPR023365">
    <property type="entry name" value="Sortase_dom-sf"/>
</dbReference>
<dbReference type="RefSeq" id="WP_203988977.1">
    <property type="nucleotide sequence ID" value="NZ_BOPG01000011.1"/>
</dbReference>
<dbReference type="SUPFAM" id="SSF63817">
    <property type="entry name" value="Sortase"/>
    <property type="match status" value="1"/>
</dbReference>
<dbReference type="Pfam" id="PF04203">
    <property type="entry name" value="Sortase"/>
    <property type="match status" value="1"/>
</dbReference>
<name>A0A8J3YYR7_9ACTN</name>
<evidence type="ECO:0000256" key="1">
    <source>
        <dbReference type="ARBA" id="ARBA00022801"/>
    </source>
</evidence>
<keyword evidence="5" id="KW-1185">Reference proteome</keyword>
<keyword evidence="1" id="KW-0378">Hydrolase</keyword>
<feature type="compositionally biased region" description="Low complexity" evidence="2">
    <location>
        <begin position="1"/>
        <end position="15"/>
    </location>
</feature>
<proteinExistence type="predicted"/>
<protein>
    <submittedName>
        <fullName evidence="4">Sortase</fullName>
    </submittedName>
</protein>
<reference evidence="4" key="1">
    <citation type="submission" date="2021-01" db="EMBL/GenBank/DDBJ databases">
        <title>Whole genome shotgun sequence of Virgisporangium aurantiacum NBRC 16421.</title>
        <authorList>
            <person name="Komaki H."/>
            <person name="Tamura T."/>
        </authorList>
    </citation>
    <scope>NUCLEOTIDE SEQUENCE</scope>
    <source>
        <strain evidence="4">NBRC 16421</strain>
    </source>
</reference>
<organism evidence="4 5">
    <name type="scientific">Virgisporangium aurantiacum</name>
    <dbReference type="NCBI Taxonomy" id="175570"/>
    <lineage>
        <taxon>Bacteria</taxon>
        <taxon>Bacillati</taxon>
        <taxon>Actinomycetota</taxon>
        <taxon>Actinomycetes</taxon>
        <taxon>Micromonosporales</taxon>
        <taxon>Micromonosporaceae</taxon>
        <taxon>Virgisporangium</taxon>
    </lineage>
</organism>
<comment type="caution">
    <text evidence="4">The sequence shown here is derived from an EMBL/GenBank/DDBJ whole genome shotgun (WGS) entry which is preliminary data.</text>
</comment>
<sequence length="329" mass="34545">MTLVAPAPDVEPAEPGETVAEVGPDPDDAGEPDLPAEPVDAADPAPVLPLALYLPGAALSVLAVLILGFLAQLTLVSQLAFERRQEVTLADFRIDLATGTAPVGQADQDGRLVPPGTAVAVLRIPALKLRTVVFEGTTGGVLQAGPGHRRDTVLPGQSGTSVVMGRRAAYGGPFGRLNRLLPGDGIHAVTGQGEHTYRVTAVRRPGEPLPAPPESSDGRLVLVTADGPRWMPTDLLYVYADLTSPAQPAAARRFGTASLPPSEQALATDRDAWMPLVLWTQLLLVAALGLAWARVRWGRWQAWIVGVPVLLYVGASTVDAAARLLPNLL</sequence>
<evidence type="ECO:0000256" key="2">
    <source>
        <dbReference type="SAM" id="MobiDB-lite"/>
    </source>
</evidence>